<name>F6VS86_CIOIN</name>
<feature type="compositionally biased region" description="Low complexity" evidence="3">
    <location>
        <begin position="412"/>
        <end position="423"/>
    </location>
</feature>
<dbReference type="Gene3D" id="1.20.1270.290">
    <property type="match status" value="1"/>
</dbReference>
<dbReference type="HOGENOM" id="CLU_415576_0_0_1"/>
<dbReference type="InterPro" id="IPR038704">
    <property type="entry name" value="YEAST_sf"/>
</dbReference>
<protein>
    <recommendedName>
        <fullName evidence="4">YEATS domain-containing protein</fullName>
    </recommendedName>
</protein>
<feature type="compositionally biased region" description="Basic and acidic residues" evidence="3">
    <location>
        <begin position="342"/>
        <end position="351"/>
    </location>
</feature>
<dbReference type="Proteomes" id="UP000008144">
    <property type="component" value="Chromosome 4"/>
</dbReference>
<feature type="compositionally biased region" description="Basic and acidic residues" evidence="3">
    <location>
        <begin position="456"/>
        <end position="465"/>
    </location>
</feature>
<evidence type="ECO:0000313" key="5">
    <source>
        <dbReference type="Ensembl" id="ENSCINP00000012639.3"/>
    </source>
</evidence>
<dbReference type="GO" id="GO:0006338">
    <property type="term" value="P:chromatin remodeling"/>
    <property type="evidence" value="ECO:0000318"/>
    <property type="project" value="GO_Central"/>
</dbReference>
<feature type="region of interest" description="Disordered" evidence="3">
    <location>
        <begin position="145"/>
        <end position="570"/>
    </location>
</feature>
<evidence type="ECO:0000313" key="6">
    <source>
        <dbReference type="Proteomes" id="UP000008144"/>
    </source>
</evidence>
<comment type="subcellular location">
    <subcellularLocation>
        <location evidence="2">Nucleus</location>
    </subcellularLocation>
</comment>
<dbReference type="AlphaFoldDB" id="F6VS86"/>
<evidence type="ECO:0000256" key="2">
    <source>
        <dbReference type="PROSITE-ProRule" id="PRU00376"/>
    </source>
</evidence>
<dbReference type="GO" id="GO:0005634">
    <property type="term" value="C:nucleus"/>
    <property type="evidence" value="ECO:0000318"/>
    <property type="project" value="GO_Central"/>
</dbReference>
<dbReference type="Gene3D" id="2.60.40.1970">
    <property type="entry name" value="YEATS domain"/>
    <property type="match status" value="1"/>
</dbReference>
<feature type="compositionally biased region" description="Basic and acidic residues" evidence="3">
    <location>
        <begin position="263"/>
        <end position="315"/>
    </location>
</feature>
<dbReference type="InterPro" id="IPR055129">
    <property type="entry name" value="YEATS_dom"/>
</dbReference>
<dbReference type="Pfam" id="PF17793">
    <property type="entry name" value="AHD"/>
    <property type="match status" value="1"/>
</dbReference>
<dbReference type="Pfam" id="PF03366">
    <property type="entry name" value="YEATS"/>
    <property type="match status" value="1"/>
</dbReference>
<dbReference type="OMA" id="SERHENH"/>
<evidence type="ECO:0000259" key="4">
    <source>
        <dbReference type="PROSITE" id="PS51037"/>
    </source>
</evidence>
<evidence type="ECO:0000256" key="3">
    <source>
        <dbReference type="SAM" id="MobiDB-lite"/>
    </source>
</evidence>
<feature type="compositionally biased region" description="Basic and acidic residues" evidence="3">
    <location>
        <begin position="174"/>
        <end position="213"/>
    </location>
</feature>
<feature type="compositionally biased region" description="Acidic residues" evidence="3">
    <location>
        <begin position="492"/>
        <end position="502"/>
    </location>
</feature>
<accession>F6VS86</accession>
<dbReference type="STRING" id="7719.ENSCINP00000012639"/>
<feature type="compositionally biased region" description="Basic and acidic residues" evidence="3">
    <location>
        <begin position="223"/>
        <end position="238"/>
    </location>
</feature>
<sequence>MVTAIVVKLELGHIAKARDLPTFSGHTHDWMVFVKGAEGTDIAHFVEKVVFWLHESYNPPKCVVKQPPYEVRQTGYAGFKILIDIHFKNKSEPKSVQFQYNMFLHMENMPPVNHTRVEMLTFTNPAEDFRSKLLCAGGVLKNQDSLDVQPKEKKSSKESRYGEESHKSGHKSKEKSSVKNEKSKVKHSKKEDKRRNSIDENEFVRKRKEDSKPKPSSSTVSNTDKKSKEKVNKLKIKVEQSAGPGLFSREESINMKQIKKKDKKEDIKIEKEKRFTPEHKIKKEAKEHSDKTTENTKHKKISPEKSKQKRSSDFKVKKRRTMSSSGSDMDIPRQTVTPPVRSDQDLKDERTIKRHKKDKLKELKKSEKKSKRSSTPQRERKVSPLPLPQVYSSNTSVDMEISKTPPRGNMNQSLKSSKSSSSHQTKKQKTSKASENTRVTSSGVKIHIKDVKKKRSPEALRRKDTSSSSSSLSPVPSPIHSVPNLLLPLPKEDDDSNSDSMEDFNTASPIHQPPARENKNVHEGQSPMSSDSDEAVFHNSPLRYYNNEESESHDEEKRFPPEPAKKRRDSVGLERKFPVVTVGVGKELRTYPGLTQEMFEKLRELQSVIAAVTDQNRLKEILSIVRNSGNFSMVGGAVDFDLCSLDRKTIHKIQKHLKVS</sequence>
<dbReference type="FunCoup" id="F6VS86">
    <property type="interactions" value="52"/>
</dbReference>
<reference evidence="6" key="1">
    <citation type="journal article" date="2002" name="Science">
        <title>The draft genome of Ciona intestinalis: insights into chordate and vertebrate origins.</title>
        <authorList>
            <person name="Dehal P."/>
            <person name="Satou Y."/>
            <person name="Campbell R.K."/>
            <person name="Chapman J."/>
            <person name="Degnan B."/>
            <person name="De Tomaso A."/>
            <person name="Davidson B."/>
            <person name="Di Gregorio A."/>
            <person name="Gelpke M."/>
            <person name="Goodstein D.M."/>
            <person name="Harafuji N."/>
            <person name="Hastings K.E."/>
            <person name="Ho I."/>
            <person name="Hotta K."/>
            <person name="Huang W."/>
            <person name="Kawashima T."/>
            <person name="Lemaire P."/>
            <person name="Martinez D."/>
            <person name="Meinertzhagen I.A."/>
            <person name="Necula S."/>
            <person name="Nonaka M."/>
            <person name="Putnam N."/>
            <person name="Rash S."/>
            <person name="Saiga H."/>
            <person name="Satake M."/>
            <person name="Terry A."/>
            <person name="Yamada L."/>
            <person name="Wang H.G."/>
            <person name="Awazu S."/>
            <person name="Azumi K."/>
            <person name="Boore J."/>
            <person name="Branno M."/>
            <person name="Chin-Bow S."/>
            <person name="DeSantis R."/>
            <person name="Doyle S."/>
            <person name="Francino P."/>
            <person name="Keys D.N."/>
            <person name="Haga S."/>
            <person name="Hayashi H."/>
            <person name="Hino K."/>
            <person name="Imai K.S."/>
            <person name="Inaba K."/>
            <person name="Kano S."/>
            <person name="Kobayashi K."/>
            <person name="Kobayashi M."/>
            <person name="Lee B.I."/>
            <person name="Makabe K.W."/>
            <person name="Manohar C."/>
            <person name="Matassi G."/>
            <person name="Medina M."/>
            <person name="Mochizuki Y."/>
            <person name="Mount S."/>
            <person name="Morishita T."/>
            <person name="Miura S."/>
            <person name="Nakayama A."/>
            <person name="Nishizaka S."/>
            <person name="Nomoto H."/>
            <person name="Ohta F."/>
            <person name="Oishi K."/>
            <person name="Rigoutsos I."/>
            <person name="Sano M."/>
            <person name="Sasaki A."/>
            <person name="Sasakura Y."/>
            <person name="Shoguchi E."/>
            <person name="Shin-i T."/>
            <person name="Spagnuolo A."/>
            <person name="Stainier D."/>
            <person name="Suzuki M.M."/>
            <person name="Tassy O."/>
            <person name="Takatori N."/>
            <person name="Tokuoka M."/>
            <person name="Yagi K."/>
            <person name="Yoshizaki F."/>
            <person name="Wada S."/>
            <person name="Zhang C."/>
            <person name="Hyatt P.D."/>
            <person name="Larimer F."/>
            <person name="Detter C."/>
            <person name="Doggett N."/>
            <person name="Glavina T."/>
            <person name="Hawkins T."/>
            <person name="Richardson P."/>
            <person name="Lucas S."/>
            <person name="Kohara Y."/>
            <person name="Levine M."/>
            <person name="Satoh N."/>
            <person name="Rokhsar D.S."/>
        </authorList>
    </citation>
    <scope>NUCLEOTIDE SEQUENCE [LARGE SCALE GENOMIC DNA]</scope>
</reference>
<dbReference type="PANTHER" id="PTHR47827:SF3">
    <property type="entry name" value="AF-9 ANC1 HOMOLOGY DOMAIN-CONTAINING PROTEIN"/>
    <property type="match status" value="1"/>
</dbReference>
<dbReference type="GO" id="GO:0042393">
    <property type="term" value="F:histone binding"/>
    <property type="evidence" value="ECO:0000318"/>
    <property type="project" value="GO_Central"/>
</dbReference>
<proteinExistence type="predicted"/>
<dbReference type="GO" id="GO:0006357">
    <property type="term" value="P:regulation of transcription by RNA polymerase II"/>
    <property type="evidence" value="ECO:0000318"/>
    <property type="project" value="GO_Central"/>
</dbReference>
<feature type="compositionally biased region" description="Basic and acidic residues" evidence="3">
    <location>
        <begin position="554"/>
        <end position="570"/>
    </location>
</feature>
<feature type="domain" description="YEATS" evidence="4">
    <location>
        <begin position="1"/>
        <end position="136"/>
    </location>
</feature>
<feature type="compositionally biased region" description="Basic and acidic residues" evidence="3">
    <location>
        <begin position="149"/>
        <end position="167"/>
    </location>
</feature>
<dbReference type="EMBL" id="EAAA01001983">
    <property type="status" value="NOT_ANNOTATED_CDS"/>
    <property type="molecule type" value="Genomic_DNA"/>
</dbReference>
<dbReference type="InterPro" id="IPR052790">
    <property type="entry name" value="YEATS_domain"/>
</dbReference>
<reference evidence="5" key="4">
    <citation type="submission" date="2025-09" db="UniProtKB">
        <authorList>
            <consortium name="Ensembl"/>
        </authorList>
    </citation>
    <scope>IDENTIFICATION</scope>
</reference>
<feature type="compositionally biased region" description="Low complexity" evidence="3">
    <location>
        <begin position="466"/>
        <end position="483"/>
    </location>
</feature>
<reference evidence="5" key="2">
    <citation type="journal article" date="2008" name="Genome Biol.">
        <title>Improved genome assembly and evidence-based global gene model set for the chordate Ciona intestinalis: new insight into intron and operon populations.</title>
        <authorList>
            <person name="Satou Y."/>
            <person name="Mineta K."/>
            <person name="Ogasawara M."/>
            <person name="Sasakura Y."/>
            <person name="Shoguchi E."/>
            <person name="Ueno K."/>
            <person name="Yamada L."/>
            <person name="Matsumoto J."/>
            <person name="Wasserscheid J."/>
            <person name="Dewar K."/>
            <person name="Wiley G.B."/>
            <person name="Macmil S.L."/>
            <person name="Roe B.A."/>
            <person name="Zeller R.W."/>
            <person name="Hastings K.E."/>
            <person name="Lemaire P."/>
            <person name="Lindquist E."/>
            <person name="Endo T."/>
            <person name="Hotta K."/>
            <person name="Inaba K."/>
        </authorList>
    </citation>
    <scope>NUCLEOTIDE SEQUENCE [LARGE SCALE GENOMIC DNA]</scope>
    <source>
        <strain evidence="5">wild type</strain>
    </source>
</reference>
<dbReference type="InterPro" id="IPR040930">
    <property type="entry name" value="AF-9_AHD"/>
</dbReference>
<reference evidence="5" key="3">
    <citation type="submission" date="2025-08" db="UniProtKB">
        <authorList>
            <consortium name="Ensembl"/>
        </authorList>
    </citation>
    <scope>IDENTIFICATION</scope>
</reference>
<dbReference type="PROSITE" id="PS51037">
    <property type="entry name" value="YEATS"/>
    <property type="match status" value="1"/>
</dbReference>
<evidence type="ECO:0000256" key="1">
    <source>
        <dbReference type="ARBA" id="ARBA00023242"/>
    </source>
</evidence>
<dbReference type="InParanoid" id="F6VS86"/>
<keyword evidence="6" id="KW-1185">Reference proteome</keyword>
<dbReference type="CDD" id="cd16906">
    <property type="entry name" value="YEATS_AF-9_like"/>
    <property type="match status" value="1"/>
</dbReference>
<dbReference type="GeneTree" id="ENSGT00940000170947"/>
<keyword evidence="1 2" id="KW-0539">Nucleus</keyword>
<dbReference type="PANTHER" id="PTHR47827">
    <property type="entry name" value="AHD DOMAIN-CONTAINING PROTEIN"/>
    <property type="match status" value="1"/>
</dbReference>
<organism evidence="5 6">
    <name type="scientific">Ciona intestinalis</name>
    <name type="common">Transparent sea squirt</name>
    <name type="synonym">Ascidia intestinalis</name>
    <dbReference type="NCBI Taxonomy" id="7719"/>
    <lineage>
        <taxon>Eukaryota</taxon>
        <taxon>Metazoa</taxon>
        <taxon>Chordata</taxon>
        <taxon>Tunicata</taxon>
        <taxon>Ascidiacea</taxon>
        <taxon>Phlebobranchia</taxon>
        <taxon>Cionidae</taxon>
        <taxon>Ciona</taxon>
    </lineage>
</organism>
<dbReference type="Ensembl" id="ENSCINT00000012639.3">
    <property type="protein sequence ID" value="ENSCINP00000012639.3"/>
    <property type="gene ID" value="ENSCING00000006124.3"/>
</dbReference>
<dbReference type="GO" id="GO:0035267">
    <property type="term" value="C:NuA4 histone acetyltransferase complex"/>
    <property type="evidence" value="ECO:0000318"/>
    <property type="project" value="GO_Central"/>
</dbReference>